<comment type="caution">
    <text evidence="2">The sequence shown here is derived from an EMBL/GenBank/DDBJ whole genome shotgun (WGS) entry which is preliminary data.</text>
</comment>
<evidence type="ECO:0000313" key="3">
    <source>
        <dbReference type="Proteomes" id="UP000319619"/>
    </source>
</evidence>
<dbReference type="Proteomes" id="UP000319619">
    <property type="component" value="Unassembled WGS sequence"/>
</dbReference>
<reference evidence="2 3" key="1">
    <citation type="submission" date="2017-06" db="EMBL/GenBank/DDBJ databases">
        <title>Novel microbial phyla capable of carbon fixation and sulfur reduction in deep-sea sediments.</title>
        <authorList>
            <person name="Huang J."/>
            <person name="Baker B."/>
            <person name="Wang Y."/>
        </authorList>
    </citation>
    <scope>NUCLEOTIDE SEQUENCE [LARGE SCALE GENOMIC DNA]</scope>
    <source>
        <strain evidence="2">B3_LCP</strain>
    </source>
</reference>
<proteinExistence type="predicted"/>
<evidence type="ECO:0000256" key="1">
    <source>
        <dbReference type="SAM" id="MobiDB-lite"/>
    </source>
</evidence>
<feature type="compositionally biased region" description="Basic and acidic residues" evidence="1">
    <location>
        <begin position="25"/>
        <end position="53"/>
    </location>
</feature>
<organism evidence="2 3">
    <name type="scientific">candidate division LCP-89 bacterium B3_LCP</name>
    <dbReference type="NCBI Taxonomy" id="2012998"/>
    <lineage>
        <taxon>Bacteria</taxon>
        <taxon>Pseudomonadati</taxon>
        <taxon>Bacteria division LCP-89</taxon>
    </lineage>
</organism>
<protein>
    <recommendedName>
        <fullName evidence="4">Anti-sigma-28 factor FlgM C-terminal domain-containing protein</fullName>
    </recommendedName>
</protein>
<accession>A0A532UZA0</accession>
<evidence type="ECO:0008006" key="4">
    <source>
        <dbReference type="Google" id="ProtNLM"/>
    </source>
</evidence>
<sequence>MTNIPKIAPDSAIGKVSRGQQTPVKPKEEVSPDKTTTEASSKDTVHVDEKRQENVRLAENARLLLEELPDVRSERVEQARRRLQEGFYDDPEVLAKTAGKILQERSEVINANLKSADQDDTNGEKVQNAKRRVASGYYDKPEVLEKTAENILKDKP</sequence>
<feature type="region of interest" description="Disordered" evidence="1">
    <location>
        <begin position="1"/>
        <end position="53"/>
    </location>
</feature>
<name>A0A532UZA0_UNCL8</name>
<dbReference type="AlphaFoldDB" id="A0A532UZA0"/>
<gene>
    <name evidence="2" type="ORF">CEE37_08035</name>
</gene>
<dbReference type="SUPFAM" id="SSF101498">
    <property type="entry name" value="Anti-sigma factor FlgM"/>
    <property type="match status" value="1"/>
</dbReference>
<evidence type="ECO:0000313" key="2">
    <source>
        <dbReference type="EMBL" id="TKJ40266.1"/>
    </source>
</evidence>
<dbReference type="InterPro" id="IPR035890">
    <property type="entry name" value="Anti-sigma-28_factor_FlgM_sf"/>
</dbReference>
<dbReference type="EMBL" id="NJBN01000005">
    <property type="protein sequence ID" value="TKJ40266.1"/>
    <property type="molecule type" value="Genomic_DNA"/>
</dbReference>